<gene>
    <name evidence="1" type="ORF">PO878_07270</name>
</gene>
<evidence type="ECO:0000313" key="1">
    <source>
        <dbReference type="EMBL" id="WCO68527.1"/>
    </source>
</evidence>
<keyword evidence="2" id="KW-1185">Reference proteome</keyword>
<organism evidence="1 2">
    <name type="scientific">Iamia majanohamensis</name>
    <dbReference type="NCBI Taxonomy" id="467976"/>
    <lineage>
        <taxon>Bacteria</taxon>
        <taxon>Bacillati</taxon>
        <taxon>Actinomycetota</taxon>
        <taxon>Acidimicrobiia</taxon>
        <taxon>Acidimicrobiales</taxon>
        <taxon>Iamiaceae</taxon>
        <taxon>Iamia</taxon>
    </lineage>
</organism>
<accession>A0AAF0BV63</accession>
<dbReference type="AlphaFoldDB" id="A0AAF0BV63"/>
<protein>
    <submittedName>
        <fullName evidence="1">Uncharacterized protein</fullName>
    </submittedName>
</protein>
<evidence type="ECO:0000313" key="2">
    <source>
        <dbReference type="Proteomes" id="UP001216390"/>
    </source>
</evidence>
<proteinExistence type="predicted"/>
<dbReference type="Proteomes" id="UP001216390">
    <property type="component" value="Chromosome"/>
</dbReference>
<reference evidence="1" key="1">
    <citation type="submission" date="2023-01" db="EMBL/GenBank/DDBJ databases">
        <title>The diversity of Class Acidimicrobiia in South China Sea sediment environments and the proposal of Iamia marina sp. nov., a novel species of the genus Iamia.</title>
        <authorList>
            <person name="He Y."/>
            <person name="Tian X."/>
        </authorList>
    </citation>
    <scope>NUCLEOTIDE SEQUENCE</scope>
    <source>
        <strain evidence="1">DSM 19957</strain>
    </source>
</reference>
<dbReference type="EMBL" id="CP116942">
    <property type="protein sequence ID" value="WCO68527.1"/>
    <property type="molecule type" value="Genomic_DNA"/>
</dbReference>
<dbReference type="KEGG" id="ima:PO878_07270"/>
<dbReference type="RefSeq" id="WP_272738043.1">
    <property type="nucleotide sequence ID" value="NZ_CP116942.1"/>
</dbReference>
<name>A0AAF0BV63_9ACTN</name>
<sequence length="80" mass="9243">MERPTRFEHSRWVGDKRDQRVHDLDHCDEAAVEELMEARTYLSFGPDTLAEARNRGYRLCRCPGARQAHRAETDVDAAEA</sequence>